<dbReference type="Proteomes" id="UP000018877">
    <property type="component" value="Unassembled WGS sequence"/>
</dbReference>
<evidence type="ECO:0000313" key="3">
    <source>
        <dbReference type="Proteomes" id="UP000018877"/>
    </source>
</evidence>
<organism evidence="2 3">
    <name type="scientific">Neobacillus vireti LMG 21834</name>
    <dbReference type="NCBI Taxonomy" id="1131730"/>
    <lineage>
        <taxon>Bacteria</taxon>
        <taxon>Bacillati</taxon>
        <taxon>Bacillota</taxon>
        <taxon>Bacilli</taxon>
        <taxon>Bacillales</taxon>
        <taxon>Bacillaceae</taxon>
        <taxon>Neobacillus</taxon>
    </lineage>
</organism>
<dbReference type="Pfam" id="PF08378">
    <property type="entry name" value="NERD"/>
    <property type="match status" value="1"/>
</dbReference>
<sequence>MFLKPRTESDKIKILRILNARMNLPESDKQYFLNLKKGFEGEVMFDKLTEKLENESLIVNDLLLKSNNTTFQIDSIVIKETLYLFEVKNYEGDFYYQSDNFYPMNGNKIQNPLHQLNRSESLLSQLLLKHGYRIPIEAWVVFINPAFTLYQSPKDKPIIYPTQLDFFMKKLNASPSKLNGRHHKLAELLVSLHQHESPYKELPKYEDDQLKKGGTCKTCHSFSISVNGRRIICEECGCEEDLESAVMRSVKELKLLFPDKKITTNDVLDWCQVKVAKARISRILKKNLKASGYGQWSYYE</sequence>
<dbReference type="PROSITE" id="PS50965">
    <property type="entry name" value="NERD"/>
    <property type="match status" value="1"/>
</dbReference>
<dbReference type="EMBL" id="ALAN01000074">
    <property type="protein sequence ID" value="ETI68232.1"/>
    <property type="molecule type" value="Genomic_DNA"/>
</dbReference>
<accession>A0AB94IMK4</accession>
<dbReference type="InterPro" id="IPR011528">
    <property type="entry name" value="NERD"/>
</dbReference>
<comment type="caution">
    <text evidence="2">The sequence shown here is derived from an EMBL/GenBank/DDBJ whole genome shotgun (WGS) entry which is preliminary data.</text>
</comment>
<dbReference type="AlphaFoldDB" id="A0AB94IMK4"/>
<proteinExistence type="predicted"/>
<keyword evidence="3" id="KW-1185">Reference proteome</keyword>
<protein>
    <submittedName>
        <fullName evidence="2">NERD domain-containing protein</fullName>
    </submittedName>
</protein>
<evidence type="ECO:0000313" key="2">
    <source>
        <dbReference type="EMBL" id="ETI68232.1"/>
    </source>
</evidence>
<reference evidence="2 3" key="1">
    <citation type="journal article" date="2014" name="Environ. Microbiol.">
        <title>The nitrate-ammonifying and nosZ-carrying bacterium Bacillus vireti is a potent source and sink for nitric and nitrous oxide under high nitrate conditions.</title>
        <authorList>
            <person name="Mania D."/>
            <person name="Heylen K."/>
            <person name="van Spanning R.J."/>
            <person name="Frostegard A."/>
        </authorList>
    </citation>
    <scope>NUCLEOTIDE SEQUENCE [LARGE SCALE GENOMIC DNA]</scope>
    <source>
        <strain evidence="2 3">LMG 21834</strain>
    </source>
</reference>
<feature type="domain" description="NERD" evidence="1">
    <location>
        <begin position="37"/>
        <end position="146"/>
    </location>
</feature>
<gene>
    <name evidence="2" type="ORF">BAVI_13524</name>
</gene>
<evidence type="ECO:0000259" key="1">
    <source>
        <dbReference type="PROSITE" id="PS50965"/>
    </source>
</evidence>
<name>A0AB94IMK4_9BACI</name>